<name>A0ABD3M5P0_9STRA</name>
<dbReference type="EMBL" id="JALLBG020000215">
    <property type="protein sequence ID" value="KAL3758942.1"/>
    <property type="molecule type" value="Genomic_DNA"/>
</dbReference>
<accession>A0ABD3M5P0</accession>
<evidence type="ECO:0000256" key="1">
    <source>
        <dbReference type="SAM" id="MobiDB-lite"/>
    </source>
</evidence>
<comment type="caution">
    <text evidence="2">The sequence shown here is derived from an EMBL/GenBank/DDBJ whole genome shotgun (WGS) entry which is preliminary data.</text>
</comment>
<dbReference type="Gene3D" id="3.15.10.10">
    <property type="entry name" value="Bactericidal permeability-increasing protein, domain 1"/>
    <property type="match status" value="1"/>
</dbReference>
<evidence type="ECO:0008006" key="4">
    <source>
        <dbReference type="Google" id="ProtNLM"/>
    </source>
</evidence>
<reference evidence="2 3" key="1">
    <citation type="submission" date="2024-10" db="EMBL/GenBank/DDBJ databases">
        <title>Updated reference genomes for cyclostephanoid diatoms.</title>
        <authorList>
            <person name="Roberts W.R."/>
            <person name="Alverson A.J."/>
        </authorList>
    </citation>
    <scope>NUCLEOTIDE SEQUENCE [LARGE SCALE GENOMIC DNA]</scope>
    <source>
        <strain evidence="2 3">AJA232-27</strain>
    </source>
</reference>
<dbReference type="PANTHER" id="PTHR31138">
    <property type="entry name" value="CHROMOSOME 19, WHOLE GENOME SHOTGUN SEQUENCE"/>
    <property type="match status" value="1"/>
</dbReference>
<keyword evidence="3" id="KW-1185">Reference proteome</keyword>
<evidence type="ECO:0000313" key="2">
    <source>
        <dbReference type="EMBL" id="KAL3758942.1"/>
    </source>
</evidence>
<feature type="region of interest" description="Disordered" evidence="1">
    <location>
        <begin position="383"/>
        <end position="409"/>
    </location>
</feature>
<gene>
    <name evidence="2" type="ORF">ACHAWU_003013</name>
</gene>
<dbReference type="PANTHER" id="PTHR31138:SF1">
    <property type="entry name" value="PDZ DOMAIN-CONTAINING PROTEIN"/>
    <property type="match status" value="1"/>
</dbReference>
<feature type="region of interest" description="Disordered" evidence="1">
    <location>
        <begin position="297"/>
        <end position="329"/>
    </location>
</feature>
<protein>
    <recommendedName>
        <fullName evidence="4">PDZ domain-containing protein</fullName>
    </recommendedName>
</protein>
<proteinExistence type="predicted"/>
<dbReference type="Proteomes" id="UP001530293">
    <property type="component" value="Unassembled WGS sequence"/>
</dbReference>
<feature type="compositionally biased region" description="Low complexity" evidence="1">
    <location>
        <begin position="297"/>
        <end position="309"/>
    </location>
</feature>
<feature type="region of interest" description="Disordered" evidence="1">
    <location>
        <begin position="28"/>
        <end position="53"/>
    </location>
</feature>
<sequence>MKVAPGDAVLTKFGTGVVVRCFSTSASPCASTRKLNDGVSDNEHRSSASPSTKVPSKRVLNWATIRLWRRPGQSVASCAMAHMLLDDHYAGDDVNNNNYRGSSAGGSSCLLQKKLAAAPGMIVRVCKDGKINSDGNTEDGGNLQQEENAQLYLIEQYLPATDVYLASVIHDNDNAGGTTTTHERENATNKEYITLSPQQIMQASSKFYPILEDLIDRGESAWNMAMERSPNMQQQLRQQSPEALVENLSNKLSSVVTLNTSNDLHEEDDGADAECAGSTEKLAKVVSERSTSMIQSLHSTLGTSTSTSTANESISATMPKPGIIPTLPNIDTTTDEIKQIYNMLRDDDLTQLFQRGQERLKELVEVDIPEETRQILMGVGIEFEDEEEEEEGDGGEARKSGTASRSVRRKMDKLRKEALTTLTDLLKSKITTDENGNIVIQANNATNIQVNTNAIQLDSSATNATAMMEQTQEQFTQMFDQFSKAATSDPQLLQIFGSISEKTKVWQEMTGRLLQTRTASLFMEGGQRLRARAAEILTVGGGNVREALLAGGDTASNSNAALTRAFTEGDIAKAKLKSMEMGDAIRQRLFKAIELRSESSGGLDAIIAGSLSSLHHTADGYSTKVTSLLGLEGLSSEDTIQSVITNLQQSASSTMKGTKETLIALLSQRSGYRDSVLLRLERTFIDLESQLGKDLGAEQIAEISRGEGGSMALFQPIAMKAAKEIEVQLDAAEAKMRESKHWNTNADDVMVKVRQITRGELSMNDIIDMAAGYLDDEQVVANSGGLIVKAESLLDSFEAASARLSNDSTNNKLPRGADAATGLMDIAVKAGITKDAVMQSVDGLDMNKLLDHTQSAITDEAARRELISSAGDSALDFLLKILPSMPVPPFDGVRDGLVYHLSNLSMAGFKVKKEDITIEIAGIRAASSQTTTARAVTASELLVIDIRNISATLDDAIWSFEQTYMPYLKGNGKANTRLWDGAIRLKFELRRRIAKMEIDPVTGQKVPTWEPVLCLNDRSCSIGGVELTVQGEGRITWVANKLASLLGTRLRDYVVNVIINALTNNIGRLIDMLNTNLCNYWDLIMRTANLELDSLPELAAHHVTNVELDETEDEVELVWRERVPLGLNILTNDKSGWLKVIDLPRGTQARMVAQSKQLDPDLFKGSTIISVNGKRYGPETRVELFAALKDPARPKAILFKLATQNDQVQMDKMFKQPGADSSAKAKSLNKTQVDTSNLVTTVAIVDEGDIGLKLRSHDNFALAVVRFSKDSNGQTNPVEKSGKVAVGDLLSHINGTLVLGENGQGKRKALSLLEEEGSKRPLSLSFVKPYQHHIIVKKYESECEFFGGPSELVFTEVNSTTNPNEKKMVLTDFALTEGAAETGGVFVGDNLVFINGIPVGAGCRFLKNSDPSPSLDKVIKMLKQYSPLALTFARAQAKQTASVKSYLSSSPLSFDLESAHTFSIPSPDYDYLGCTFVTGMNGTDIVVKNIKGVAGSFQREMNASKQPFIGCTLETLDGEVVPSYANATLIVNAMKRRWAAGGQLELTFCDDRQRDALRNISSLTTVDEAK</sequence>
<feature type="compositionally biased region" description="Acidic residues" evidence="1">
    <location>
        <begin position="383"/>
        <end position="394"/>
    </location>
</feature>
<organism evidence="2 3">
    <name type="scientific">Discostella pseudostelligera</name>
    <dbReference type="NCBI Taxonomy" id="259834"/>
    <lineage>
        <taxon>Eukaryota</taxon>
        <taxon>Sar</taxon>
        <taxon>Stramenopiles</taxon>
        <taxon>Ochrophyta</taxon>
        <taxon>Bacillariophyta</taxon>
        <taxon>Coscinodiscophyceae</taxon>
        <taxon>Thalassiosirophycidae</taxon>
        <taxon>Stephanodiscales</taxon>
        <taxon>Stephanodiscaceae</taxon>
        <taxon>Discostella</taxon>
    </lineage>
</organism>
<evidence type="ECO:0000313" key="3">
    <source>
        <dbReference type="Proteomes" id="UP001530293"/>
    </source>
</evidence>